<keyword evidence="6 11" id="KW-0067">ATP-binding</keyword>
<evidence type="ECO:0000256" key="3">
    <source>
        <dbReference type="ARBA" id="ARBA00022679"/>
    </source>
</evidence>
<sequence>MASATDLKRLLEDQLSELESVTEVFGPENVQRLETKQAWGKNAPQFIEFDIRISPSDIAPDAEPVHVTLHVKFPHTYPRVPAQFTVKDPVNFPKRHIPELNKFLRAAADRYVNDMMVLVVADELREQLSILTSTGATPANTSLADQATQRANAALAVQRAEREAQAAKEAAVQMKETREIEEGIKAIELRRRTQFGTSPNDKGALIGDIKSRLGVEQATDHLKPNNVDGIESFDESIELGGRIFSAVKLSCPRPIGAIGTAYFAEPLFQDVDRWPLKLSVGTHIESEAPTLEMHETIFYSHYYSNPAGRSKLATLLTEIRRLIAIKHPNLQEIYAVKLAMIEPKQSALAFTPVSPWVGAESVHDNRRYFGGGGQTGAYMRLCILVERSPQLMLDDILAQCEYLKKDRAINYICSALQALSVLHNKQLTHRAINLSHIGFTQGSRGQPGALKVRRAWWFTRLVDLHKGNPYGRDTKACNDDQTPERWILPEVLEEPHQYSYRRDIWALGIVFIQMLMSPRVIYEFGDIHEALSASNIPERLQEIVLTMVTSQKKRPTCLTILSKLESLGQVMLVPNKPKTLPTAITNRQSMSMSPDGSYYAPMSISVPGRLAPRVSRFREEWEELEFLGKGGFGSVVKARNKLDGRIYAVKKIRLRGADDAKIYREITSLSKLSNRFIVRYYTAWLETLQSGANSPTDSDGSTASSGATEDAHTVTNDSSTDAAILFNLDDLPPPGSSPYTGTSFPGIHFRENSQSQSRSSHGFDDSSDEDEDDSPVVVQSVQAKAATPKINPRILYIQMEFVENQTLKEMVERKAPEGGFNEDESWRLFRQLIEALVHLQQNGILHRDIKLSNIFIDAKGDAKLGDFGLAVNAMIPEDPSDMVISRLDAFQEMTSGVGTSLYVAPEVMSRRRKGSRNQSKADLYSLGVVFFELNFPFVTASERVSVLTRLRDQSIQFPPAWPEARYRQRKIIEMLLEHDPDKRPSALQLSRSEYLPETLEDEYVKEALPMIVDPKRPHYEALLAKLFDQDPIPAKAFIYNMHTEIPDHAALYDIVRDKIVAVFHIQGAVSKEPVLLAPNHHSDEISNEERQSVILLDRRGDLVTLPRHATTPFARLAAIEGTTRIKRYSISNAYRPTPVGPPKAIKFAIFDIITPDTDMDSIGAAEAECMRVTDEVLSIFPGTREQQIELHLTHDGLTRDVRKTLADIDPQAEEILSQSRSSFPQKRAHLSRLGVPRSVVDVIEVLTGTYDEVAPLFNRLEKVSLEDSPRLIDALEEIKRTLTLARLMGVKRKIFITPWSPSMLSQVDFTGGLVFEARGAKRTDIYARGGRYDPLITKLTIPNRRTPIRAVAVQISMDRIASALADYLSSSVKSMVKEERSFGYWSPSRCDVYIASFQLGLLHERVELLRDLWSHRIRTDMMYEEATQQSGDEHIFGVRSTKGEARLWHGSSQERSDWRGNGRQVTRKFRWNLSNFQTVARNDLVPWLEHHLAEQRKAEAIEGTVPSGTEPTLREAHQNSIHVLVPGEGHRKQRKQSKNIFLEKAQELQNAVREATSTGIQILAVDVPAPAFNAMTAGTSWLSDDDVWKTTVLTAFPKDQTAHATHVREELVAKKAEGHKLLLLLSVRDDRAFLFTLR</sequence>
<dbReference type="InterPro" id="IPR000719">
    <property type="entry name" value="Prot_kinase_dom"/>
</dbReference>
<dbReference type="SMART" id="SM00591">
    <property type="entry name" value="RWD"/>
    <property type="match status" value="1"/>
</dbReference>
<evidence type="ECO:0000256" key="13">
    <source>
        <dbReference type="SAM" id="Coils"/>
    </source>
</evidence>
<feature type="active site" description="Proton acceptor" evidence="10">
    <location>
        <position position="848"/>
    </location>
</feature>
<proteinExistence type="inferred from homology"/>
<evidence type="ECO:0000256" key="10">
    <source>
        <dbReference type="PIRSR" id="PIRSR000660-1"/>
    </source>
</evidence>
<evidence type="ECO:0000256" key="14">
    <source>
        <dbReference type="SAM" id="MobiDB-lite"/>
    </source>
</evidence>
<evidence type="ECO:0000256" key="7">
    <source>
        <dbReference type="ARBA" id="ARBA00037982"/>
    </source>
</evidence>
<dbReference type="Gene3D" id="3.40.50.800">
    <property type="entry name" value="Anticodon-binding domain"/>
    <property type="match status" value="1"/>
</dbReference>
<dbReference type="GO" id="GO:0005524">
    <property type="term" value="F:ATP binding"/>
    <property type="evidence" value="ECO:0007669"/>
    <property type="project" value="UniProtKB-UniRule"/>
</dbReference>
<evidence type="ECO:0000256" key="12">
    <source>
        <dbReference type="PROSITE-ProRule" id="PRU10141"/>
    </source>
</evidence>
<dbReference type="EMBL" id="CAJMWX010001366">
    <property type="protein sequence ID" value="CAE6484348.1"/>
    <property type="molecule type" value="Genomic_DNA"/>
</dbReference>
<dbReference type="Gene3D" id="3.10.110.10">
    <property type="entry name" value="Ubiquitin Conjugating Enzyme"/>
    <property type="match status" value="1"/>
</dbReference>
<reference evidence="17" key="1">
    <citation type="submission" date="2021-01" db="EMBL/GenBank/DDBJ databases">
        <authorList>
            <person name="Kaushik A."/>
        </authorList>
    </citation>
    <scope>NUCLEOTIDE SEQUENCE</scope>
    <source>
        <strain evidence="17">AG4-R118</strain>
    </source>
</reference>
<dbReference type="SUPFAM" id="SSF55681">
    <property type="entry name" value="Class II aaRS and biotin synthetases"/>
    <property type="match status" value="1"/>
</dbReference>
<feature type="binding site" evidence="11">
    <location>
        <begin position="627"/>
        <end position="635"/>
    </location>
    <ligand>
        <name>ATP</name>
        <dbReference type="ChEBI" id="CHEBI:30616"/>
    </ligand>
</feature>
<dbReference type="InterPro" id="IPR008271">
    <property type="entry name" value="Ser/Thr_kinase_AS"/>
</dbReference>
<evidence type="ECO:0000256" key="1">
    <source>
        <dbReference type="ARBA" id="ARBA00012513"/>
    </source>
</evidence>
<protein>
    <recommendedName>
        <fullName evidence="1">non-specific serine/threonine protein kinase</fullName>
        <ecNumber evidence="1">2.7.11.1</ecNumber>
    </recommendedName>
</protein>
<keyword evidence="2" id="KW-0723">Serine/threonine-protein kinase</keyword>
<dbReference type="CDD" id="cd14046">
    <property type="entry name" value="STKc_EIF2AK4_GCN2_rpt2"/>
    <property type="match status" value="1"/>
</dbReference>
<gene>
    <name evidence="17" type="ORF">RDB_LOCUS129690</name>
</gene>
<evidence type="ECO:0000256" key="2">
    <source>
        <dbReference type="ARBA" id="ARBA00022527"/>
    </source>
</evidence>
<dbReference type="InterPro" id="IPR016135">
    <property type="entry name" value="UBQ-conjugating_enzyme/RWD"/>
</dbReference>
<feature type="compositionally biased region" description="Polar residues" evidence="14">
    <location>
        <begin position="691"/>
        <end position="721"/>
    </location>
</feature>
<dbReference type="InterPro" id="IPR024435">
    <property type="entry name" value="HisRS-related_dom"/>
</dbReference>
<feature type="domain" description="RWD" evidence="16">
    <location>
        <begin position="16"/>
        <end position="131"/>
    </location>
</feature>
<dbReference type="CDD" id="cd23823">
    <property type="entry name" value="RWD_GCN2"/>
    <property type="match status" value="1"/>
</dbReference>
<dbReference type="InterPro" id="IPR016255">
    <property type="entry name" value="Gcn2"/>
</dbReference>
<dbReference type="Gene3D" id="3.30.200.20">
    <property type="entry name" value="Phosphorylase Kinase, domain 1"/>
    <property type="match status" value="1"/>
</dbReference>
<dbReference type="OrthoDB" id="436852at2759"/>
<feature type="compositionally biased region" description="Low complexity" evidence="14">
    <location>
        <begin position="737"/>
        <end position="746"/>
    </location>
</feature>
<comment type="similarity">
    <text evidence="7">Belongs to the protein kinase superfamily. Ser/Thr protein kinase family. GCN2 subfamily.</text>
</comment>
<evidence type="ECO:0000259" key="16">
    <source>
        <dbReference type="PROSITE" id="PS50908"/>
    </source>
</evidence>
<evidence type="ECO:0000313" key="18">
    <source>
        <dbReference type="Proteomes" id="UP000663888"/>
    </source>
</evidence>
<keyword evidence="13" id="KW-0175">Coiled coil</keyword>
<feature type="domain" description="Protein kinase" evidence="15">
    <location>
        <begin position="621"/>
        <end position="995"/>
    </location>
</feature>
<dbReference type="InterPro" id="IPR036621">
    <property type="entry name" value="Anticodon-bd_dom_sf"/>
</dbReference>
<dbReference type="PROSITE" id="PS50908">
    <property type="entry name" value="RWD"/>
    <property type="match status" value="1"/>
</dbReference>
<dbReference type="Proteomes" id="UP000663888">
    <property type="component" value="Unassembled WGS sequence"/>
</dbReference>
<dbReference type="GO" id="GO:0005737">
    <property type="term" value="C:cytoplasm"/>
    <property type="evidence" value="ECO:0007669"/>
    <property type="project" value="TreeGrafter"/>
</dbReference>
<dbReference type="InterPro" id="IPR041715">
    <property type="entry name" value="HisRS-like_core"/>
</dbReference>
<dbReference type="Pfam" id="PF05773">
    <property type="entry name" value="RWD"/>
    <property type="match status" value="1"/>
</dbReference>
<evidence type="ECO:0000256" key="4">
    <source>
        <dbReference type="ARBA" id="ARBA00022741"/>
    </source>
</evidence>
<dbReference type="SUPFAM" id="SSF56112">
    <property type="entry name" value="Protein kinase-like (PK-like)"/>
    <property type="match status" value="2"/>
</dbReference>
<dbReference type="Gene3D" id="1.10.510.10">
    <property type="entry name" value="Transferase(Phosphotransferase) domain 1"/>
    <property type="match status" value="2"/>
</dbReference>
<dbReference type="PROSITE" id="PS50011">
    <property type="entry name" value="PROTEIN_KINASE_DOM"/>
    <property type="match status" value="2"/>
</dbReference>
<comment type="catalytic activity">
    <reaction evidence="8">
        <text>L-threonyl-[protein] + ATP = O-phospho-L-threonyl-[protein] + ADP + H(+)</text>
        <dbReference type="Rhea" id="RHEA:46608"/>
        <dbReference type="Rhea" id="RHEA-COMP:11060"/>
        <dbReference type="Rhea" id="RHEA-COMP:11605"/>
        <dbReference type="ChEBI" id="CHEBI:15378"/>
        <dbReference type="ChEBI" id="CHEBI:30013"/>
        <dbReference type="ChEBI" id="CHEBI:30616"/>
        <dbReference type="ChEBI" id="CHEBI:61977"/>
        <dbReference type="ChEBI" id="CHEBI:456216"/>
        <dbReference type="EC" id="2.7.11.1"/>
    </reaction>
</comment>
<feature type="coiled-coil region" evidence="13">
    <location>
        <begin position="143"/>
        <end position="177"/>
    </location>
</feature>
<evidence type="ECO:0000259" key="15">
    <source>
        <dbReference type="PROSITE" id="PS50011"/>
    </source>
</evidence>
<dbReference type="Pfam" id="PF00069">
    <property type="entry name" value="Pkinase"/>
    <property type="match status" value="3"/>
</dbReference>
<dbReference type="Pfam" id="PF13393">
    <property type="entry name" value="tRNA-synt_His"/>
    <property type="match status" value="1"/>
</dbReference>
<dbReference type="PANTHER" id="PTHR11042:SF136">
    <property type="entry name" value="EIF-2-ALPHA KINASE GCN2"/>
    <property type="match status" value="1"/>
</dbReference>
<dbReference type="SUPFAM" id="SSF54495">
    <property type="entry name" value="UBC-like"/>
    <property type="match status" value="1"/>
</dbReference>
<dbReference type="PROSITE" id="PS00107">
    <property type="entry name" value="PROTEIN_KINASE_ATP"/>
    <property type="match status" value="1"/>
</dbReference>
<keyword evidence="5" id="KW-0418">Kinase</keyword>
<keyword evidence="4 11" id="KW-0547">Nucleotide-binding</keyword>
<comment type="catalytic activity">
    <reaction evidence="9">
        <text>L-seryl-[protein] + ATP = O-phospho-L-seryl-[protein] + ADP + H(+)</text>
        <dbReference type="Rhea" id="RHEA:17989"/>
        <dbReference type="Rhea" id="RHEA-COMP:9863"/>
        <dbReference type="Rhea" id="RHEA-COMP:11604"/>
        <dbReference type="ChEBI" id="CHEBI:15378"/>
        <dbReference type="ChEBI" id="CHEBI:29999"/>
        <dbReference type="ChEBI" id="CHEBI:30616"/>
        <dbReference type="ChEBI" id="CHEBI:83421"/>
        <dbReference type="ChEBI" id="CHEBI:456216"/>
        <dbReference type="EC" id="2.7.11.1"/>
    </reaction>
</comment>
<dbReference type="Gene3D" id="3.30.930.10">
    <property type="entry name" value="Bira Bifunctional Protein, Domain 2"/>
    <property type="match status" value="1"/>
</dbReference>
<comment type="caution">
    <text evidence="17">The sequence shown here is derived from an EMBL/GenBank/DDBJ whole genome shotgun (WGS) entry which is preliminary data.</text>
</comment>
<evidence type="ECO:0000256" key="11">
    <source>
        <dbReference type="PIRSR" id="PIRSR000660-2"/>
    </source>
</evidence>
<dbReference type="InterPro" id="IPR011009">
    <property type="entry name" value="Kinase-like_dom_sf"/>
</dbReference>
<keyword evidence="3" id="KW-0808">Transferase</keyword>
<organism evidence="17 18">
    <name type="scientific">Rhizoctonia solani</name>
    <dbReference type="NCBI Taxonomy" id="456999"/>
    <lineage>
        <taxon>Eukaryota</taxon>
        <taxon>Fungi</taxon>
        <taxon>Dikarya</taxon>
        <taxon>Basidiomycota</taxon>
        <taxon>Agaricomycotina</taxon>
        <taxon>Agaricomycetes</taxon>
        <taxon>Cantharellales</taxon>
        <taxon>Ceratobasidiaceae</taxon>
        <taxon>Rhizoctonia</taxon>
    </lineage>
</organism>
<accession>A0A8H3CG99</accession>
<dbReference type="PIRSF" id="PIRSF000660">
    <property type="entry name" value="Ser/Thr_PK_GCN2"/>
    <property type="match status" value="1"/>
</dbReference>
<dbReference type="PANTHER" id="PTHR11042">
    <property type="entry name" value="EUKARYOTIC TRANSLATION INITIATION FACTOR 2-ALPHA KINASE EIF2-ALPHA KINASE -RELATED"/>
    <property type="match status" value="1"/>
</dbReference>
<feature type="binding site" evidence="12">
    <location>
        <position position="651"/>
    </location>
    <ligand>
        <name>ATP</name>
        <dbReference type="ChEBI" id="CHEBI:30616"/>
    </ligand>
</feature>
<dbReference type="InterPro" id="IPR006575">
    <property type="entry name" value="RWD_dom"/>
</dbReference>
<feature type="region of interest" description="Disordered" evidence="14">
    <location>
        <begin position="691"/>
        <end position="780"/>
    </location>
</feature>
<feature type="binding site" evidence="11">
    <location>
        <position position="650"/>
    </location>
    <ligand>
        <name>ATP</name>
        <dbReference type="ChEBI" id="CHEBI:30616"/>
    </ligand>
</feature>
<evidence type="ECO:0000256" key="6">
    <source>
        <dbReference type="ARBA" id="ARBA00022840"/>
    </source>
</evidence>
<dbReference type="EC" id="2.7.11.1" evidence="1"/>
<dbReference type="GO" id="GO:0004694">
    <property type="term" value="F:eukaryotic translation initiation factor 2alpha kinase activity"/>
    <property type="evidence" value="ECO:0007669"/>
    <property type="project" value="InterPro"/>
</dbReference>
<dbReference type="GO" id="GO:0000077">
    <property type="term" value="P:DNA damage checkpoint signaling"/>
    <property type="evidence" value="ECO:0007669"/>
    <property type="project" value="InterPro"/>
</dbReference>
<dbReference type="InterPro" id="IPR050339">
    <property type="entry name" value="CC_SR_Kinase"/>
</dbReference>
<dbReference type="InterPro" id="IPR017441">
    <property type="entry name" value="Protein_kinase_ATP_BS"/>
</dbReference>
<dbReference type="GO" id="GO:0005634">
    <property type="term" value="C:nucleus"/>
    <property type="evidence" value="ECO:0007669"/>
    <property type="project" value="TreeGrafter"/>
</dbReference>
<feature type="compositionally biased region" description="Acidic residues" evidence="14">
    <location>
        <begin position="765"/>
        <end position="774"/>
    </location>
</feature>
<feature type="domain" description="Protein kinase" evidence="15">
    <location>
        <begin position="233"/>
        <end position="567"/>
    </location>
</feature>
<dbReference type="SMART" id="SM00220">
    <property type="entry name" value="S_TKc"/>
    <property type="match status" value="1"/>
</dbReference>
<evidence type="ECO:0000256" key="5">
    <source>
        <dbReference type="ARBA" id="ARBA00022777"/>
    </source>
</evidence>
<dbReference type="Pfam" id="PF12745">
    <property type="entry name" value="HGTP_anticodon2"/>
    <property type="match status" value="1"/>
</dbReference>
<evidence type="ECO:0000313" key="17">
    <source>
        <dbReference type="EMBL" id="CAE6484348.1"/>
    </source>
</evidence>
<dbReference type="PROSITE" id="PS00108">
    <property type="entry name" value="PROTEIN_KINASE_ST"/>
    <property type="match status" value="1"/>
</dbReference>
<evidence type="ECO:0000256" key="8">
    <source>
        <dbReference type="ARBA" id="ARBA00047899"/>
    </source>
</evidence>
<evidence type="ECO:0000256" key="9">
    <source>
        <dbReference type="ARBA" id="ARBA00048679"/>
    </source>
</evidence>
<dbReference type="InterPro" id="IPR045864">
    <property type="entry name" value="aa-tRNA-synth_II/BPL/LPL"/>
</dbReference>
<name>A0A8H3CG99_9AGAM</name>